<gene>
    <name evidence="1" type="ORF">V1479_17615</name>
</gene>
<sequence>MLQFLFNVASRVLHRCDLSETEQWRMDPLAHPALRGMSQAELGDLPIGHASLPRRLVEGGC</sequence>
<dbReference type="Proteomes" id="UP001559025">
    <property type="component" value="Unassembled WGS sequence"/>
</dbReference>
<comment type="caution">
    <text evidence="1">The sequence shown here is derived from an EMBL/GenBank/DDBJ whole genome shotgun (WGS) entry which is preliminary data.</text>
</comment>
<organism evidence="1 2">
    <name type="scientific">Neoaquamicrobium sediminum</name>
    <dbReference type="NCBI Taxonomy" id="1849104"/>
    <lineage>
        <taxon>Bacteria</taxon>
        <taxon>Pseudomonadati</taxon>
        <taxon>Pseudomonadota</taxon>
        <taxon>Alphaproteobacteria</taxon>
        <taxon>Hyphomicrobiales</taxon>
        <taxon>Phyllobacteriaceae</taxon>
        <taxon>Neoaquamicrobium</taxon>
    </lineage>
</organism>
<name>A0ABV3WY84_9HYPH</name>
<evidence type="ECO:0000313" key="2">
    <source>
        <dbReference type="Proteomes" id="UP001559025"/>
    </source>
</evidence>
<dbReference type="EMBL" id="JAZHFV010000006">
    <property type="protein sequence ID" value="MEX4009133.1"/>
    <property type="molecule type" value="Genomic_DNA"/>
</dbReference>
<protein>
    <submittedName>
        <fullName evidence="1">Uncharacterized protein</fullName>
    </submittedName>
</protein>
<evidence type="ECO:0000313" key="1">
    <source>
        <dbReference type="EMBL" id="MEX4009133.1"/>
    </source>
</evidence>
<reference evidence="1 2" key="1">
    <citation type="submission" date="2024-01" db="EMBL/GenBank/DDBJ databases">
        <title>New evidence supports the origin of RcGTA from prophage.</title>
        <authorList>
            <person name="Xu Y."/>
            <person name="Liu B."/>
            <person name="Chen F."/>
        </authorList>
    </citation>
    <scope>NUCLEOTIDE SEQUENCE [LARGE SCALE GENOMIC DNA]</scope>
    <source>
        <strain evidence="1 2">CBW1107-2</strain>
    </source>
</reference>
<accession>A0ABV3WY84</accession>
<proteinExistence type="predicted"/>
<keyword evidence="2" id="KW-1185">Reference proteome</keyword>
<dbReference type="RefSeq" id="WP_368804098.1">
    <property type="nucleotide sequence ID" value="NZ_JAZHFV010000006.1"/>
</dbReference>